<evidence type="ECO:0000313" key="2">
    <source>
        <dbReference type="Proteomes" id="UP000749559"/>
    </source>
</evidence>
<accession>A0A8J1UJV1</accession>
<organism evidence="1 2">
    <name type="scientific">Owenia fusiformis</name>
    <name type="common">Polychaete worm</name>
    <dbReference type="NCBI Taxonomy" id="6347"/>
    <lineage>
        <taxon>Eukaryota</taxon>
        <taxon>Metazoa</taxon>
        <taxon>Spiralia</taxon>
        <taxon>Lophotrochozoa</taxon>
        <taxon>Annelida</taxon>
        <taxon>Polychaeta</taxon>
        <taxon>Sedentaria</taxon>
        <taxon>Canalipalpata</taxon>
        <taxon>Sabellida</taxon>
        <taxon>Oweniida</taxon>
        <taxon>Oweniidae</taxon>
        <taxon>Owenia</taxon>
    </lineage>
</organism>
<dbReference type="InterPro" id="IPR019265">
    <property type="entry name" value="RTRAF"/>
</dbReference>
<keyword evidence="2" id="KW-1185">Reference proteome</keyword>
<dbReference type="Proteomes" id="UP000749559">
    <property type="component" value="Unassembled WGS sequence"/>
</dbReference>
<dbReference type="Pfam" id="PF10036">
    <property type="entry name" value="RLL"/>
    <property type="match status" value="1"/>
</dbReference>
<dbReference type="AlphaFoldDB" id="A0A8J1UJV1"/>
<protein>
    <submittedName>
        <fullName evidence="1">Uncharacterized protein</fullName>
    </submittedName>
</protein>
<sequence length="260" mass="29427">MINNGYMNENNSGLKNSSRKQNLSYTLFLHSDEVSFRNLIVWLEDQKIRHYKIEDRGPLRNIQGGDWPVALSKYLDELKCPHKATDRTMMLDWILGYAVRLEYGDNVEKYKPLTWEKFSSTQSEKRQAMSSNPLEDLDFESADFKAGVASLATLLEVPPHTDHKIVCKAICLIVKNKLTKGAVEKAKSDAGGKQDVVPLEQTPLGFDSGDYIINDAAKILRLLHIQDLRVLQTRINEAIVQVQNLTANPKTDTRLGKVGR</sequence>
<evidence type="ECO:0000313" key="1">
    <source>
        <dbReference type="EMBL" id="CAH1793182.1"/>
    </source>
</evidence>
<dbReference type="PANTHER" id="PTHR15924">
    <property type="entry name" value="CLE"/>
    <property type="match status" value="1"/>
</dbReference>
<proteinExistence type="predicted"/>
<dbReference type="EMBL" id="CAIIXF020000008">
    <property type="protein sequence ID" value="CAH1793182.1"/>
    <property type="molecule type" value="Genomic_DNA"/>
</dbReference>
<name>A0A8J1UJV1_OWEFU</name>
<dbReference type="OrthoDB" id="514167at2759"/>
<comment type="caution">
    <text evidence="1">The sequence shown here is derived from an EMBL/GenBank/DDBJ whole genome shotgun (WGS) entry which is preliminary data.</text>
</comment>
<gene>
    <name evidence="1" type="ORF">OFUS_LOCUS18062</name>
</gene>
<reference evidence="1" key="1">
    <citation type="submission" date="2022-03" db="EMBL/GenBank/DDBJ databases">
        <authorList>
            <person name="Martin C."/>
        </authorList>
    </citation>
    <scope>NUCLEOTIDE SEQUENCE</scope>
</reference>